<dbReference type="EMBL" id="AP019823">
    <property type="protein sequence ID" value="BBM37915.1"/>
    <property type="molecule type" value="Genomic_DNA"/>
</dbReference>
<dbReference type="AlphaFoldDB" id="A0A510JI37"/>
<feature type="region of interest" description="Disordered" evidence="1">
    <location>
        <begin position="27"/>
        <end position="50"/>
    </location>
</feature>
<name>A0A510JI37_9FUSO</name>
<protein>
    <submittedName>
        <fullName evidence="2">Uncharacterized protein</fullName>
    </submittedName>
</protein>
<evidence type="ECO:0000256" key="1">
    <source>
        <dbReference type="SAM" id="MobiDB-lite"/>
    </source>
</evidence>
<evidence type="ECO:0000313" key="2">
    <source>
        <dbReference type="EMBL" id="BBM37915.1"/>
    </source>
</evidence>
<gene>
    <name evidence="2" type="ORF">JCM16775_0617</name>
</gene>
<evidence type="ECO:0000313" key="3">
    <source>
        <dbReference type="Proteomes" id="UP000321892"/>
    </source>
</evidence>
<keyword evidence="3" id="KW-1185">Reference proteome</keyword>
<proteinExistence type="predicted"/>
<dbReference type="Proteomes" id="UP000321892">
    <property type="component" value="Chromosome"/>
</dbReference>
<accession>A0A510JI37</accession>
<dbReference type="RefSeq" id="WP_169718706.1">
    <property type="nucleotide sequence ID" value="NZ_AP019823.1"/>
</dbReference>
<feature type="compositionally biased region" description="Basic and acidic residues" evidence="1">
    <location>
        <begin position="28"/>
        <end position="50"/>
    </location>
</feature>
<dbReference type="KEGG" id="lhf:JCM16775_0617"/>
<organism evidence="2 3">
    <name type="scientific">Leptotrichia hofstadii</name>
    <dbReference type="NCBI Taxonomy" id="157688"/>
    <lineage>
        <taxon>Bacteria</taxon>
        <taxon>Fusobacteriati</taxon>
        <taxon>Fusobacteriota</taxon>
        <taxon>Fusobacteriia</taxon>
        <taxon>Fusobacteriales</taxon>
        <taxon>Leptotrichiaceae</taxon>
        <taxon>Leptotrichia</taxon>
    </lineage>
</organism>
<reference evidence="2 3" key="1">
    <citation type="submission" date="2019-07" db="EMBL/GenBank/DDBJ databases">
        <title>Complete Genome Sequence of Leptotrichia hofstadii Strain JCM16775.</title>
        <authorList>
            <person name="Watanabe S."/>
            <person name="Cui L."/>
        </authorList>
    </citation>
    <scope>NUCLEOTIDE SEQUENCE [LARGE SCALE GENOMIC DNA]</scope>
    <source>
        <strain evidence="2 3">JCM16775</strain>
    </source>
</reference>
<sequence length="50" mass="5851">MGILKKIWDMLPEGRPVCVPKPEAWGVKQEEDKESDEKLKKKDDVEKIKK</sequence>